<reference evidence="2 3" key="2">
    <citation type="submission" date="2015-03" db="EMBL/GenBank/DDBJ databases">
        <authorList>
            <person name="Chan K.-G."/>
        </authorList>
    </citation>
    <scope>NUCLEOTIDE SEQUENCE [LARGE SCALE GENOMIC DNA]</scope>
    <source>
        <strain evidence="2 3">RB-25</strain>
    </source>
</reference>
<feature type="domain" description="SnoaL-like" evidence="1">
    <location>
        <begin position="172"/>
        <end position="269"/>
    </location>
</feature>
<dbReference type="InterPro" id="IPR032710">
    <property type="entry name" value="NTF2-like_dom_sf"/>
</dbReference>
<evidence type="ECO:0000313" key="2">
    <source>
        <dbReference type="EMBL" id="AHG20744.1"/>
    </source>
</evidence>
<dbReference type="PATRIC" id="fig|1441930.4.peg.2933"/>
<dbReference type="PANTHER" id="PTHR41252:SF1">
    <property type="entry name" value="BLR2505 PROTEIN"/>
    <property type="match status" value="1"/>
</dbReference>
<proteinExistence type="predicted"/>
<organism evidence="2 3">
    <name type="scientific">Chania multitudinisentens RB-25</name>
    <dbReference type="NCBI Taxonomy" id="1441930"/>
    <lineage>
        <taxon>Bacteria</taxon>
        <taxon>Pseudomonadati</taxon>
        <taxon>Pseudomonadota</taxon>
        <taxon>Gammaproteobacteria</taxon>
        <taxon>Enterobacterales</taxon>
        <taxon>Yersiniaceae</taxon>
        <taxon>Chania</taxon>
    </lineage>
</organism>
<dbReference type="RefSeq" id="WP_024912397.1">
    <property type="nucleotide sequence ID" value="NZ_CP007044.2"/>
</dbReference>
<dbReference type="PANTHER" id="PTHR41252">
    <property type="entry name" value="BLR2505 PROTEIN"/>
    <property type="match status" value="1"/>
</dbReference>
<sequence>MSNLSEARIEIIRRYFREVDAKSSLLLELFTDDVEFFFPKFGVARGKAALARFAERIAKDAAQLTHDIDGLIFTVGNDRIVVEGREWGVTADGKTWPDGDISQGRFANVFEFDGLLIKRTFIYVDPDFTSEDHRRVSMYRNALPIATPREIASCYFERWASLWAAPNDPQVLAMILELFAEDVDWDIPGNLETVPWIGPRYGRKAVGDFHTELTAQIAPERFEIQRLLADDETAVAFGELTSQVKATGRVIESPFAFILTIKEGKIVRYRMLEDSHAVAMAVLARKTGN</sequence>
<dbReference type="KEGG" id="sfo:Z042_14885"/>
<dbReference type="Pfam" id="PF12680">
    <property type="entry name" value="SnoaL_2"/>
    <property type="match status" value="2"/>
</dbReference>
<keyword evidence="3" id="KW-1185">Reference proteome</keyword>
<dbReference type="InterPro" id="IPR037401">
    <property type="entry name" value="SnoaL-like"/>
</dbReference>
<dbReference type="eggNOG" id="COG3631">
    <property type="taxonomic scope" value="Bacteria"/>
</dbReference>
<dbReference type="Proteomes" id="UP000019030">
    <property type="component" value="Chromosome"/>
</dbReference>
<dbReference type="SUPFAM" id="SSF54427">
    <property type="entry name" value="NTF2-like"/>
    <property type="match status" value="2"/>
</dbReference>
<gene>
    <name evidence="2" type="ORF">Z042_14885</name>
</gene>
<evidence type="ECO:0000259" key="1">
    <source>
        <dbReference type="Pfam" id="PF12680"/>
    </source>
</evidence>
<dbReference type="AlphaFoldDB" id="W0LED8"/>
<accession>W0LED8</accession>
<dbReference type="HOGENOM" id="CLU_896295_0_0_6"/>
<feature type="domain" description="SnoaL-like" evidence="1">
    <location>
        <begin position="12"/>
        <end position="118"/>
    </location>
</feature>
<dbReference type="OrthoDB" id="6657864at2"/>
<evidence type="ECO:0000313" key="3">
    <source>
        <dbReference type="Proteomes" id="UP000019030"/>
    </source>
</evidence>
<name>W0LED8_9GAMM</name>
<dbReference type="Gene3D" id="3.10.450.50">
    <property type="match status" value="2"/>
</dbReference>
<reference evidence="2 3" key="1">
    <citation type="submission" date="2014-01" db="EMBL/GenBank/DDBJ databases">
        <title>Isolation of Serratia multitudinisentens RB-25 from Ex-Landfill site.</title>
        <authorList>
            <person name="Robson E.H.J."/>
        </authorList>
    </citation>
    <scope>NUCLEOTIDE SEQUENCE [LARGE SCALE GENOMIC DNA]</scope>
    <source>
        <strain evidence="2 3">RB-25</strain>
    </source>
</reference>
<protein>
    <recommendedName>
        <fullName evidence="1">SnoaL-like domain-containing protein</fullName>
    </recommendedName>
</protein>
<dbReference type="STRING" id="1441930.Z042_14885"/>
<dbReference type="EMBL" id="CP007044">
    <property type="protein sequence ID" value="AHG20744.1"/>
    <property type="molecule type" value="Genomic_DNA"/>
</dbReference>